<dbReference type="AlphaFoldDB" id="A0A1J3DB25"/>
<dbReference type="PANTHER" id="PTHR46922:SF3">
    <property type="entry name" value="HEAT SHOCK PROTEIN"/>
    <property type="match status" value="1"/>
</dbReference>
<evidence type="ECO:0000313" key="1">
    <source>
        <dbReference type="EMBL" id="JAU14941.1"/>
    </source>
</evidence>
<dbReference type="EMBL" id="GEVI01017379">
    <property type="protein sequence ID" value="JAU14941.1"/>
    <property type="molecule type" value="Transcribed_RNA"/>
</dbReference>
<sequence>MQLLDFLGSKSQNLSREQKKETLPDMTFRRFSGRFMPAFSTSFNLSRNFRSDAALEAIEIALEEKVPNLVLYNYPSFSGAFSALFAHLYHSRLRIPCLILPFSSVVPFRVEDLCLERFERCYLLDFIVPKAFASTISRKSACGIICFDHRKSAVSRIGSVKEDNKRFKINVDIEKSSSKAVYRYFSSKLTDQRSSEGESLSLLDVEDESRVESVLDYIEDIDLRRWKLPHIKSFSFGLKDWRSRINCITNPYMYEQLLRISSADLIANGDSYYSSRLIDAKKLLKLNKVFKIRLGRGFYGECLGMRADGNHELSDELGKLLSLQSAAAGLRPIGAVTFMQRNNLKMCLRSIDDVTDTSEVAKAYGGGGTSCSSSFIIRMDEYNQWIAKNPT</sequence>
<proteinExistence type="predicted"/>
<protein>
    <submittedName>
        <fullName evidence="1">Uncharacterized protein</fullName>
    </submittedName>
</protein>
<reference evidence="1" key="1">
    <citation type="submission" date="2016-07" db="EMBL/GenBank/DDBJ databases">
        <title>De novo transcriptome assembly of four accessions of the metal hyperaccumulator plant Noccaea caerulescens.</title>
        <authorList>
            <person name="Blande D."/>
            <person name="Halimaa P."/>
            <person name="Tervahauta A.I."/>
            <person name="Aarts M.G."/>
            <person name="Karenlampi S.O."/>
        </authorList>
    </citation>
    <scope>NUCLEOTIDE SEQUENCE</scope>
</reference>
<organism evidence="1">
    <name type="scientific">Noccaea caerulescens</name>
    <name type="common">Alpine penny-cress</name>
    <name type="synonym">Thlaspi caerulescens</name>
    <dbReference type="NCBI Taxonomy" id="107243"/>
    <lineage>
        <taxon>Eukaryota</taxon>
        <taxon>Viridiplantae</taxon>
        <taxon>Streptophyta</taxon>
        <taxon>Embryophyta</taxon>
        <taxon>Tracheophyta</taxon>
        <taxon>Spermatophyta</taxon>
        <taxon>Magnoliopsida</taxon>
        <taxon>eudicotyledons</taxon>
        <taxon>Gunneridae</taxon>
        <taxon>Pentapetalae</taxon>
        <taxon>rosids</taxon>
        <taxon>malvids</taxon>
        <taxon>Brassicales</taxon>
        <taxon>Brassicaceae</taxon>
        <taxon>Coluteocarpeae</taxon>
        <taxon>Noccaea</taxon>
    </lineage>
</organism>
<dbReference type="PANTHER" id="PTHR46922">
    <property type="entry name" value="DHHA1 DOMAIN PROTEIN"/>
    <property type="match status" value="1"/>
</dbReference>
<gene>
    <name evidence="1" type="ORF">GA_TR12850_c0_g1_i1_g.40932</name>
</gene>
<name>A0A1J3DB25_NOCCA</name>
<accession>A0A1J3DB25</accession>